<evidence type="ECO:0008006" key="5">
    <source>
        <dbReference type="Google" id="ProtNLM"/>
    </source>
</evidence>
<keyword evidence="2" id="KW-0812">Transmembrane</keyword>
<feature type="transmembrane region" description="Helical" evidence="2">
    <location>
        <begin position="38"/>
        <end position="61"/>
    </location>
</feature>
<keyword evidence="2" id="KW-1133">Transmembrane helix</keyword>
<reference evidence="3 4" key="1">
    <citation type="submission" date="2020-09" db="EMBL/GenBank/DDBJ databases">
        <title>novel species in genus Nocardioides.</title>
        <authorList>
            <person name="Zhang G."/>
        </authorList>
    </citation>
    <scope>NUCLEOTIDE SEQUENCE [LARGE SCALE GENOMIC DNA]</scope>
    <source>
        <strain evidence="3 4">KCTC 39551</strain>
    </source>
</reference>
<evidence type="ECO:0000313" key="4">
    <source>
        <dbReference type="Proteomes" id="UP000618818"/>
    </source>
</evidence>
<organism evidence="3 4">
    <name type="scientific">Nocardioides cavernae</name>
    <dbReference type="NCBI Taxonomy" id="1921566"/>
    <lineage>
        <taxon>Bacteria</taxon>
        <taxon>Bacillati</taxon>
        <taxon>Actinomycetota</taxon>
        <taxon>Actinomycetes</taxon>
        <taxon>Propionibacteriales</taxon>
        <taxon>Nocardioidaceae</taxon>
        <taxon>Nocardioides</taxon>
    </lineage>
</organism>
<dbReference type="Proteomes" id="UP000618818">
    <property type="component" value="Unassembled WGS sequence"/>
</dbReference>
<feature type="region of interest" description="Disordered" evidence="1">
    <location>
        <begin position="1"/>
        <end position="30"/>
    </location>
</feature>
<name>A0ABR8NAB2_9ACTN</name>
<evidence type="ECO:0000256" key="2">
    <source>
        <dbReference type="SAM" id="Phobius"/>
    </source>
</evidence>
<evidence type="ECO:0000256" key="1">
    <source>
        <dbReference type="SAM" id="MobiDB-lite"/>
    </source>
</evidence>
<dbReference type="EMBL" id="JACXYZ010000001">
    <property type="protein sequence ID" value="MBD3924532.1"/>
    <property type="molecule type" value="Genomic_DNA"/>
</dbReference>
<keyword evidence="4" id="KW-1185">Reference proteome</keyword>
<sequence length="180" mass="19028">MSTPAAPQVGDTKKGHVFTETGWLPTKPPKKKHTVRNLLLAFVVITGLGIAGCTALVGGAANEISKSIEEDANKPGGTDNPMPINEGKPFEVDGFKYAAGWSIGKDALGDLDVKGLKVTNNRDDKDSALVEIKLWQGTEVKALADCTTEPIGVGTTVSLSCLSTDKLPKSFDKITINDTF</sequence>
<keyword evidence="2" id="KW-0472">Membrane</keyword>
<dbReference type="RefSeq" id="WP_191194296.1">
    <property type="nucleotide sequence ID" value="NZ_JACXYZ010000001.1"/>
</dbReference>
<gene>
    <name evidence="3" type="ORF">IEZ26_07875</name>
</gene>
<evidence type="ECO:0000313" key="3">
    <source>
        <dbReference type="EMBL" id="MBD3924532.1"/>
    </source>
</evidence>
<comment type="caution">
    <text evidence="3">The sequence shown here is derived from an EMBL/GenBank/DDBJ whole genome shotgun (WGS) entry which is preliminary data.</text>
</comment>
<proteinExistence type="predicted"/>
<accession>A0ABR8NAB2</accession>
<protein>
    <recommendedName>
        <fullName evidence="5">DUF4333 domain-containing protein</fullName>
    </recommendedName>
</protein>